<proteinExistence type="predicted"/>
<name>A0A0D1LLZ0_9LACO</name>
<organism evidence="1 2">
    <name type="scientific">Weissella cibaria</name>
    <dbReference type="NCBI Taxonomy" id="137591"/>
    <lineage>
        <taxon>Bacteria</taxon>
        <taxon>Bacillati</taxon>
        <taxon>Bacillota</taxon>
        <taxon>Bacilli</taxon>
        <taxon>Lactobacillales</taxon>
        <taxon>Lactobacillaceae</taxon>
        <taxon>Weissella</taxon>
    </lineage>
</organism>
<dbReference type="SUPFAM" id="SSF47413">
    <property type="entry name" value="lambda repressor-like DNA-binding domains"/>
    <property type="match status" value="1"/>
</dbReference>
<dbReference type="Pfam" id="PF13407">
    <property type="entry name" value="Peripla_BP_4"/>
    <property type="match status" value="1"/>
</dbReference>
<dbReference type="Proteomes" id="UP000032287">
    <property type="component" value="Unassembled WGS sequence"/>
</dbReference>
<evidence type="ECO:0000313" key="1">
    <source>
        <dbReference type="EMBL" id="KIU19682.1"/>
    </source>
</evidence>
<dbReference type="Gene3D" id="1.10.260.40">
    <property type="entry name" value="lambda repressor-like DNA-binding domains"/>
    <property type="match status" value="1"/>
</dbReference>
<dbReference type="KEGG" id="wcb:AO080_08390"/>
<dbReference type="OrthoDB" id="3180992at2"/>
<evidence type="ECO:0000313" key="2">
    <source>
        <dbReference type="Proteomes" id="UP000032287"/>
    </source>
</evidence>
<dbReference type="STRING" id="137591.AO080_08390"/>
<reference evidence="1 2" key="1">
    <citation type="journal article" date="2015" name="Microbiology (Mosc.)">
        <title>Genomics of the Weissella cibaria species with an examination of its metabolic traits.</title>
        <authorList>
            <person name="Lynch K.M."/>
            <person name="Lucid A."/>
            <person name="Arendt E.K."/>
            <person name="Sleator R.D."/>
            <person name="Lucey B."/>
            <person name="Coffey A."/>
        </authorList>
    </citation>
    <scope>NUCLEOTIDE SEQUENCE [LARGE SCALE GENOMIC DNA]</scope>
    <source>
        <strain evidence="1 2">MG1</strain>
    </source>
</reference>
<dbReference type="CDD" id="cd01542">
    <property type="entry name" value="PBP1_TreR-like"/>
    <property type="match status" value="1"/>
</dbReference>
<dbReference type="PROSITE" id="PS50932">
    <property type="entry name" value="HTH_LACI_2"/>
    <property type="match status" value="1"/>
</dbReference>
<dbReference type="GO" id="GO:0000976">
    <property type="term" value="F:transcription cis-regulatory region binding"/>
    <property type="evidence" value="ECO:0007669"/>
    <property type="project" value="TreeGrafter"/>
</dbReference>
<dbReference type="CDD" id="cd01392">
    <property type="entry name" value="HTH_LacI"/>
    <property type="match status" value="1"/>
</dbReference>
<dbReference type="EMBL" id="JWHU01000034">
    <property type="protein sequence ID" value="KIU19682.1"/>
    <property type="molecule type" value="Genomic_DNA"/>
</dbReference>
<dbReference type="PATRIC" id="fig|137591.25.peg.1674"/>
<sequence>MSEKERITINDIARLAGVGKSTVSRYLNNGSISAKTRAKLDAVVKEYDYEPNRFAQSLKKTSSGMIGVVVPTFASFALTEMMRGMDDVNQGDFFLTINTYHDAKRQVEAVKQLAQQNVDGIVVMTGQITNEMTAVLQQVSVPVVVQGQRSRHFETVNVDNQHAGELLVPLIANVQPTDVLLLGVDPSSDYNVGQTRFNAIIQALDNNMQRLYTTFDRTETAEIMRNYLATHTSPKYIIAATDTIALGALAALQEQHIAVPANTKIVAFDNTPAAEIVTPGLSTVSFDYFALGQWLYRRLKDLSQAEPVLSDPLLRGELVRRSSW</sequence>
<dbReference type="SMART" id="SM00354">
    <property type="entry name" value="HTH_LACI"/>
    <property type="match status" value="1"/>
</dbReference>
<dbReference type="PROSITE" id="PS00356">
    <property type="entry name" value="HTH_LACI_1"/>
    <property type="match status" value="1"/>
</dbReference>
<dbReference type="AlphaFoldDB" id="A0A0D1LLZ0"/>
<dbReference type="eggNOG" id="COG1609">
    <property type="taxonomic scope" value="Bacteria"/>
</dbReference>
<dbReference type="RefSeq" id="WP_043707539.1">
    <property type="nucleotide sequence ID" value="NZ_CP012873.1"/>
</dbReference>
<protein>
    <submittedName>
        <fullName evidence="1">CcpA_2 protein</fullName>
    </submittedName>
</protein>
<gene>
    <name evidence="1" type="primary">ccpA_2</name>
    <name evidence="1" type="ORF">QX99_01700</name>
</gene>
<accession>A0A0D1LLZ0</accession>
<dbReference type="SUPFAM" id="SSF53822">
    <property type="entry name" value="Periplasmic binding protein-like I"/>
    <property type="match status" value="1"/>
</dbReference>
<keyword evidence="2" id="KW-1185">Reference proteome</keyword>
<dbReference type="InterPro" id="IPR000843">
    <property type="entry name" value="HTH_LacI"/>
</dbReference>
<dbReference type="PANTHER" id="PTHR30146:SF154">
    <property type="entry name" value="TRANSCRIPTION REGULATOR, MEMBER OF GALR FAMILY"/>
    <property type="match status" value="1"/>
</dbReference>
<dbReference type="InterPro" id="IPR010982">
    <property type="entry name" value="Lambda_DNA-bd_dom_sf"/>
</dbReference>
<dbReference type="PANTHER" id="PTHR30146">
    <property type="entry name" value="LACI-RELATED TRANSCRIPTIONAL REPRESSOR"/>
    <property type="match status" value="1"/>
</dbReference>
<dbReference type="InterPro" id="IPR028082">
    <property type="entry name" value="Peripla_BP_I"/>
</dbReference>
<comment type="caution">
    <text evidence="1">The sequence shown here is derived from an EMBL/GenBank/DDBJ whole genome shotgun (WGS) entry which is preliminary data.</text>
</comment>
<dbReference type="Gene3D" id="3.40.50.2300">
    <property type="match status" value="2"/>
</dbReference>
<dbReference type="InterPro" id="IPR025997">
    <property type="entry name" value="SBP_2_dom"/>
</dbReference>
<dbReference type="Pfam" id="PF00356">
    <property type="entry name" value="LacI"/>
    <property type="match status" value="1"/>
</dbReference>
<dbReference type="GO" id="GO:0003700">
    <property type="term" value="F:DNA-binding transcription factor activity"/>
    <property type="evidence" value="ECO:0007669"/>
    <property type="project" value="TreeGrafter"/>
</dbReference>
<dbReference type="PRINTS" id="PR00036">
    <property type="entry name" value="HTHLACI"/>
</dbReference>